<evidence type="ECO:0000256" key="2">
    <source>
        <dbReference type="ARBA" id="ARBA00022553"/>
    </source>
</evidence>
<comment type="similarity">
    <text evidence="6">Belongs to the RnfG family.</text>
</comment>
<dbReference type="InterPro" id="IPR010209">
    <property type="entry name" value="Ion_transpt_RnfG/RsxG"/>
</dbReference>
<comment type="subcellular location">
    <subcellularLocation>
        <location evidence="6">Cell inner membrane</location>
        <topology evidence="6">Single-pass membrane protein</topology>
    </subcellularLocation>
</comment>
<dbReference type="EMBL" id="JBBPCO010000001">
    <property type="protein sequence ID" value="MEK8088249.1"/>
    <property type="molecule type" value="Genomic_DNA"/>
</dbReference>
<gene>
    <name evidence="8" type="primary">rsxG</name>
    <name evidence="6" type="synonym">rnfG</name>
    <name evidence="8" type="ORF">WOB96_00590</name>
</gene>
<comment type="subunit">
    <text evidence="6">The complex is composed of six subunits: RnfA, RnfB, RnfC, RnfD, RnfE and RnfG.</text>
</comment>
<dbReference type="EC" id="7.-.-.-" evidence="6"/>
<protein>
    <recommendedName>
        <fullName evidence="6">Ion-translocating oxidoreductase complex subunit G</fullName>
        <ecNumber evidence="6">7.-.-.-</ecNumber>
    </recommendedName>
    <alternativeName>
        <fullName evidence="6">Rnf electron transport complex subunit G</fullName>
    </alternativeName>
</protein>
<keyword evidence="4 6" id="KW-0288">FMN</keyword>
<sequence length="205" mass="21879">MGGALAAFAIITTALLAFTYLQTKGRVNANEQQLLQERLQAVMPASSYDNTFLKDSISVRSPALLGSQDPVTVYRARKDGKPVGVAFQAIAPNGYSGNITLLIGIYADGRVAGVRVLSHKETPGLGDPIEIERSPWILSFNGKSLGNPPAEQWAVRKDGGVFDQFTGATITPRAVVGAVRKALEFFQANRNRLFSAPADSAQAST</sequence>
<dbReference type="PANTHER" id="PTHR36118">
    <property type="entry name" value="ION-TRANSLOCATING OXIDOREDUCTASE COMPLEX SUBUNIT G"/>
    <property type="match status" value="1"/>
</dbReference>
<dbReference type="SMART" id="SM00900">
    <property type="entry name" value="FMN_bind"/>
    <property type="match status" value="1"/>
</dbReference>
<evidence type="ECO:0000256" key="5">
    <source>
        <dbReference type="ARBA" id="ARBA00022982"/>
    </source>
</evidence>
<evidence type="ECO:0000313" key="9">
    <source>
        <dbReference type="Proteomes" id="UP001446205"/>
    </source>
</evidence>
<comment type="caution">
    <text evidence="8">The sequence shown here is derived from an EMBL/GenBank/DDBJ whole genome shotgun (WGS) entry which is preliminary data.</text>
</comment>
<dbReference type="PIRSF" id="PIRSF006091">
    <property type="entry name" value="E_trnsport_RnfG"/>
    <property type="match status" value="1"/>
</dbReference>
<dbReference type="Pfam" id="PF04205">
    <property type="entry name" value="FMN_bind"/>
    <property type="match status" value="1"/>
</dbReference>
<dbReference type="HAMAP" id="MF_00479">
    <property type="entry name" value="RsxG_RnfG"/>
    <property type="match status" value="1"/>
</dbReference>
<dbReference type="InterPro" id="IPR007329">
    <property type="entry name" value="FMN-bd"/>
</dbReference>
<evidence type="ECO:0000256" key="6">
    <source>
        <dbReference type="HAMAP-Rule" id="MF_00479"/>
    </source>
</evidence>
<keyword evidence="5 6" id="KW-0249">Electron transport</keyword>
<evidence type="ECO:0000313" key="8">
    <source>
        <dbReference type="EMBL" id="MEK8088249.1"/>
    </source>
</evidence>
<keyword evidence="6" id="KW-1003">Cell membrane</keyword>
<keyword evidence="9" id="KW-1185">Reference proteome</keyword>
<dbReference type="PANTHER" id="PTHR36118:SF1">
    <property type="entry name" value="ION-TRANSLOCATING OXIDOREDUCTASE COMPLEX SUBUNIT G"/>
    <property type="match status" value="1"/>
</dbReference>
<feature type="domain" description="FMN-binding" evidence="7">
    <location>
        <begin position="94"/>
        <end position="186"/>
    </location>
</feature>
<evidence type="ECO:0000259" key="7">
    <source>
        <dbReference type="SMART" id="SM00900"/>
    </source>
</evidence>
<evidence type="ECO:0000256" key="4">
    <source>
        <dbReference type="ARBA" id="ARBA00022643"/>
    </source>
</evidence>
<organism evidence="8 9">
    <name type="scientific">Thermithiobacillus plumbiphilus</name>
    <dbReference type="NCBI Taxonomy" id="1729899"/>
    <lineage>
        <taxon>Bacteria</taxon>
        <taxon>Pseudomonadati</taxon>
        <taxon>Pseudomonadota</taxon>
        <taxon>Acidithiobacillia</taxon>
        <taxon>Acidithiobacillales</taxon>
        <taxon>Thermithiobacillaceae</taxon>
        <taxon>Thermithiobacillus</taxon>
    </lineage>
</organism>
<evidence type="ECO:0000256" key="3">
    <source>
        <dbReference type="ARBA" id="ARBA00022630"/>
    </source>
</evidence>
<comment type="cofactor">
    <cofactor evidence="6">
        <name>FMN</name>
        <dbReference type="ChEBI" id="CHEBI:58210"/>
    </cofactor>
</comment>
<keyword evidence="3 6" id="KW-0285">Flavoprotein</keyword>
<accession>A0ABU9D3V6</accession>
<comment type="function">
    <text evidence="6">Part of a membrane-bound complex that couples electron transfer with translocation of ions across the membrane.</text>
</comment>
<dbReference type="RefSeq" id="WP_341369315.1">
    <property type="nucleotide sequence ID" value="NZ_JBBPCO010000001.1"/>
</dbReference>
<dbReference type="Proteomes" id="UP001446205">
    <property type="component" value="Unassembled WGS sequence"/>
</dbReference>
<keyword evidence="6" id="KW-0472">Membrane</keyword>
<keyword evidence="6" id="KW-0997">Cell inner membrane</keyword>
<reference evidence="8 9" key="1">
    <citation type="submission" date="2024-04" db="EMBL/GenBank/DDBJ databases">
        <authorList>
            <person name="Abashina T."/>
            <person name="Shaikin A."/>
        </authorList>
    </citation>
    <scope>NUCLEOTIDE SEQUENCE [LARGE SCALE GENOMIC DNA]</scope>
    <source>
        <strain evidence="8 9">AAFK</strain>
    </source>
</reference>
<feature type="modified residue" description="FMN phosphoryl threonine" evidence="6">
    <location>
        <position position="169"/>
    </location>
</feature>
<name>A0ABU9D3V6_9PROT</name>
<dbReference type="NCBIfam" id="TIGR01947">
    <property type="entry name" value="rnfG"/>
    <property type="match status" value="1"/>
</dbReference>
<dbReference type="NCBIfam" id="NF002519">
    <property type="entry name" value="PRK01908.1"/>
    <property type="match status" value="1"/>
</dbReference>
<proteinExistence type="inferred from homology"/>
<keyword evidence="6" id="KW-1133">Transmembrane helix</keyword>
<keyword evidence="6" id="KW-0812">Transmembrane</keyword>
<evidence type="ECO:0000256" key="1">
    <source>
        <dbReference type="ARBA" id="ARBA00022448"/>
    </source>
</evidence>
<keyword evidence="6" id="KW-1278">Translocase</keyword>
<keyword evidence="2 6" id="KW-0597">Phosphoprotein</keyword>
<keyword evidence="1 6" id="KW-0813">Transport</keyword>